<dbReference type="Gene3D" id="3.20.20.370">
    <property type="entry name" value="Glycoside hydrolase/deacetylase"/>
    <property type="match status" value="1"/>
</dbReference>
<gene>
    <name evidence="4" type="ORF">UFOPK2855_00019</name>
</gene>
<dbReference type="PANTHER" id="PTHR34216:SF3">
    <property type="entry name" value="POLY-BETA-1,6-N-ACETYL-D-GLUCOSAMINE N-DEACETYLASE"/>
    <property type="match status" value="1"/>
</dbReference>
<dbReference type="PROSITE" id="PS51677">
    <property type="entry name" value="NODB"/>
    <property type="match status" value="1"/>
</dbReference>
<dbReference type="SUPFAM" id="SSF88713">
    <property type="entry name" value="Glycoside hydrolase/deacetylase"/>
    <property type="match status" value="1"/>
</dbReference>
<feature type="domain" description="NodB homology" evidence="3">
    <location>
        <begin position="69"/>
        <end position="314"/>
    </location>
</feature>
<name>A0A6J6TQ72_9ZZZZ</name>
<dbReference type="GO" id="GO:0016810">
    <property type="term" value="F:hydrolase activity, acting on carbon-nitrogen (but not peptide) bonds"/>
    <property type="evidence" value="ECO:0007669"/>
    <property type="project" value="InterPro"/>
</dbReference>
<evidence type="ECO:0000256" key="1">
    <source>
        <dbReference type="ARBA" id="ARBA00004613"/>
    </source>
</evidence>
<dbReference type="InterPro" id="IPR051398">
    <property type="entry name" value="Polysacch_Deacetylase"/>
</dbReference>
<dbReference type="GO" id="GO:0005576">
    <property type="term" value="C:extracellular region"/>
    <property type="evidence" value="ECO:0007669"/>
    <property type="project" value="UniProtKB-SubCell"/>
</dbReference>
<reference evidence="4" key="1">
    <citation type="submission" date="2020-05" db="EMBL/GenBank/DDBJ databases">
        <authorList>
            <person name="Chiriac C."/>
            <person name="Salcher M."/>
            <person name="Ghai R."/>
            <person name="Kavagutti S V."/>
        </authorList>
    </citation>
    <scope>NUCLEOTIDE SEQUENCE</scope>
</reference>
<proteinExistence type="predicted"/>
<dbReference type="InterPro" id="IPR011330">
    <property type="entry name" value="Glyco_hydro/deAcase_b/a-brl"/>
</dbReference>
<sequence length="314" mass="35779">MTHSLASLKSSGPTGLMFHHFHGSGHLKSEGSFSAEEFGRSLDHASKVANLLSADVFLEKALNLNLDEADICCSFDDGLQCQFDIAASVLASKKLKAFFFVNTGPHAGHPYILEIFRIFRNQFFENKDLFFAEFDSCLETTMSETFLSAKNTFPEEYLTVYPFYTRTDRWFRYLRDEILTPDEYLEIMKLIIQDHGTSIDEINKKITMSPESITQLATQGHVVGLHSHSHPTNITRLTATEKHSEYSVNSEYLTGYLNSAPKCMSHPNGVYDEEILRVLREMNIFVGFRDNMDLVSDRSNLEIQRLDSAFLPRD</sequence>
<evidence type="ECO:0000256" key="2">
    <source>
        <dbReference type="ARBA" id="ARBA00022729"/>
    </source>
</evidence>
<dbReference type="Pfam" id="PF01522">
    <property type="entry name" value="Polysacc_deac_1"/>
    <property type="match status" value="1"/>
</dbReference>
<keyword evidence="2" id="KW-0732">Signal</keyword>
<protein>
    <submittedName>
        <fullName evidence="4">Unannotated protein</fullName>
    </submittedName>
</protein>
<dbReference type="PANTHER" id="PTHR34216">
    <property type="match status" value="1"/>
</dbReference>
<evidence type="ECO:0000313" key="4">
    <source>
        <dbReference type="EMBL" id="CAB4748479.1"/>
    </source>
</evidence>
<dbReference type="EMBL" id="CAEZZK010000002">
    <property type="protein sequence ID" value="CAB4748479.1"/>
    <property type="molecule type" value="Genomic_DNA"/>
</dbReference>
<dbReference type="GO" id="GO:0005975">
    <property type="term" value="P:carbohydrate metabolic process"/>
    <property type="evidence" value="ECO:0007669"/>
    <property type="project" value="InterPro"/>
</dbReference>
<evidence type="ECO:0000259" key="3">
    <source>
        <dbReference type="PROSITE" id="PS51677"/>
    </source>
</evidence>
<organism evidence="4">
    <name type="scientific">freshwater metagenome</name>
    <dbReference type="NCBI Taxonomy" id="449393"/>
    <lineage>
        <taxon>unclassified sequences</taxon>
        <taxon>metagenomes</taxon>
        <taxon>ecological metagenomes</taxon>
    </lineage>
</organism>
<dbReference type="AlphaFoldDB" id="A0A6J6TQ72"/>
<comment type="subcellular location">
    <subcellularLocation>
        <location evidence="1">Secreted</location>
    </subcellularLocation>
</comment>
<dbReference type="InterPro" id="IPR002509">
    <property type="entry name" value="NODB_dom"/>
</dbReference>
<accession>A0A6J6TQ72</accession>